<dbReference type="InterPro" id="IPR011010">
    <property type="entry name" value="DNA_brk_join_enz"/>
</dbReference>
<evidence type="ECO:0000256" key="1">
    <source>
        <dbReference type="ARBA" id="ARBA00008857"/>
    </source>
</evidence>
<evidence type="ECO:0000256" key="3">
    <source>
        <dbReference type="ARBA" id="ARBA00023172"/>
    </source>
</evidence>
<proteinExistence type="inferred from homology"/>
<dbReference type="Pfam" id="PF00589">
    <property type="entry name" value="Phage_integrase"/>
    <property type="match status" value="1"/>
</dbReference>
<dbReference type="PANTHER" id="PTHR30349">
    <property type="entry name" value="PHAGE INTEGRASE-RELATED"/>
    <property type="match status" value="1"/>
</dbReference>
<comment type="caution">
    <text evidence="5">The sequence shown here is derived from an EMBL/GenBank/DDBJ whole genome shotgun (WGS) entry which is preliminary data.</text>
</comment>
<dbReference type="Gene3D" id="1.10.443.10">
    <property type="entry name" value="Intergrase catalytic core"/>
    <property type="match status" value="1"/>
</dbReference>
<dbReference type="AlphaFoldDB" id="A0A9D6Z6E7"/>
<keyword evidence="3" id="KW-0233">DNA recombination</keyword>
<dbReference type="Proteomes" id="UP000807825">
    <property type="component" value="Unassembled WGS sequence"/>
</dbReference>
<keyword evidence="2" id="KW-0238">DNA-binding</keyword>
<evidence type="ECO:0000313" key="6">
    <source>
        <dbReference type="Proteomes" id="UP000807825"/>
    </source>
</evidence>
<dbReference type="Gene3D" id="1.10.150.130">
    <property type="match status" value="1"/>
</dbReference>
<dbReference type="GO" id="GO:0003677">
    <property type="term" value="F:DNA binding"/>
    <property type="evidence" value="ECO:0007669"/>
    <property type="project" value="UniProtKB-KW"/>
</dbReference>
<accession>A0A9D6Z6E7</accession>
<dbReference type="InterPro" id="IPR013762">
    <property type="entry name" value="Integrase-like_cat_sf"/>
</dbReference>
<evidence type="ECO:0000259" key="4">
    <source>
        <dbReference type="PROSITE" id="PS51898"/>
    </source>
</evidence>
<dbReference type="SUPFAM" id="SSF56349">
    <property type="entry name" value="DNA breaking-rejoining enzymes"/>
    <property type="match status" value="1"/>
</dbReference>
<name>A0A9D6Z6E7_9BACT</name>
<dbReference type="InterPro" id="IPR002104">
    <property type="entry name" value="Integrase_catalytic"/>
</dbReference>
<dbReference type="EMBL" id="JACRDE010000301">
    <property type="protein sequence ID" value="MBI5250051.1"/>
    <property type="molecule type" value="Genomic_DNA"/>
</dbReference>
<evidence type="ECO:0000256" key="2">
    <source>
        <dbReference type="ARBA" id="ARBA00023125"/>
    </source>
</evidence>
<gene>
    <name evidence="5" type="ORF">HY912_11200</name>
</gene>
<dbReference type="PROSITE" id="PS51898">
    <property type="entry name" value="TYR_RECOMBINASE"/>
    <property type="match status" value="1"/>
</dbReference>
<dbReference type="CDD" id="cd00796">
    <property type="entry name" value="INT_Rci_Hp1_C"/>
    <property type="match status" value="1"/>
</dbReference>
<dbReference type="InterPro" id="IPR050090">
    <property type="entry name" value="Tyrosine_recombinase_XerCD"/>
</dbReference>
<dbReference type="PANTHER" id="PTHR30349:SF64">
    <property type="entry name" value="PROPHAGE INTEGRASE INTD-RELATED"/>
    <property type="match status" value="1"/>
</dbReference>
<evidence type="ECO:0000313" key="5">
    <source>
        <dbReference type="EMBL" id="MBI5250051.1"/>
    </source>
</evidence>
<reference evidence="5" key="1">
    <citation type="submission" date="2020-07" db="EMBL/GenBank/DDBJ databases">
        <title>Huge and variable diversity of episymbiotic CPR bacteria and DPANN archaea in groundwater ecosystems.</title>
        <authorList>
            <person name="He C.Y."/>
            <person name="Keren R."/>
            <person name="Whittaker M."/>
            <person name="Farag I.F."/>
            <person name="Doudna J."/>
            <person name="Cate J.H.D."/>
            <person name="Banfield J.F."/>
        </authorList>
    </citation>
    <scope>NUCLEOTIDE SEQUENCE</scope>
    <source>
        <strain evidence="5">NC_groundwater_1664_Pr3_B-0.1um_52_9</strain>
    </source>
</reference>
<protein>
    <submittedName>
        <fullName evidence="5">Site-specific integrase</fullName>
    </submittedName>
</protein>
<organism evidence="5 6">
    <name type="scientific">Desulfomonile tiedjei</name>
    <dbReference type="NCBI Taxonomy" id="2358"/>
    <lineage>
        <taxon>Bacteria</taxon>
        <taxon>Pseudomonadati</taxon>
        <taxon>Thermodesulfobacteriota</taxon>
        <taxon>Desulfomonilia</taxon>
        <taxon>Desulfomonilales</taxon>
        <taxon>Desulfomonilaceae</taxon>
        <taxon>Desulfomonile</taxon>
    </lineage>
</organism>
<dbReference type="InterPro" id="IPR010998">
    <property type="entry name" value="Integrase_recombinase_N"/>
</dbReference>
<feature type="domain" description="Tyr recombinase" evidence="4">
    <location>
        <begin position="140"/>
        <end position="312"/>
    </location>
</feature>
<dbReference type="GO" id="GO:0006310">
    <property type="term" value="P:DNA recombination"/>
    <property type="evidence" value="ECO:0007669"/>
    <property type="project" value="UniProtKB-KW"/>
</dbReference>
<dbReference type="GO" id="GO:0015074">
    <property type="term" value="P:DNA integration"/>
    <property type="evidence" value="ECO:0007669"/>
    <property type="project" value="InterPro"/>
</dbReference>
<sequence>MRQSTGTSDLREAERFLAHLIEQHRNAQVYGVRPKRLFRDAAVRYLREETKASIKREAELLKILKPFIGDLYLESVHMGTLQAYIQDRREAKWEKRTINYGLQVVRHILNLAASEWMDEHGLTWLAHAPKIKLLREDDKKDPCPLSPQEQVKLFAELPKHLSKMALFKVNTGCREAEVCSLRWDWEIDVPVLNTSVFVIPARRVNNRQDRLVVLNRVAEGVIEEMRGKHPEFVFTYRCRPVQKMYSAAWRNARERAGVPDVRVHDLKHTFGRRLRAAGVSLEDRQDLLGHKSGRITTHYSQPELENLISASNKACSQEGGHTMDTLVILRKKKAVCETANCR</sequence>
<comment type="similarity">
    <text evidence="1">Belongs to the 'phage' integrase family.</text>
</comment>